<evidence type="ECO:0000313" key="3">
    <source>
        <dbReference type="Proteomes" id="UP001174936"/>
    </source>
</evidence>
<accession>A0AA40D0Z1</accession>
<feature type="region of interest" description="Disordered" evidence="1">
    <location>
        <begin position="34"/>
        <end position="67"/>
    </location>
</feature>
<evidence type="ECO:0000256" key="1">
    <source>
        <dbReference type="SAM" id="MobiDB-lite"/>
    </source>
</evidence>
<name>A0AA40D0Z1_9PEZI</name>
<comment type="caution">
    <text evidence="2">The sequence shown here is derived from an EMBL/GenBank/DDBJ whole genome shotgun (WGS) entry which is preliminary data.</text>
</comment>
<reference evidence="2" key="1">
    <citation type="submission" date="2023-06" db="EMBL/GenBank/DDBJ databases">
        <title>Genome-scale phylogeny and comparative genomics of the fungal order Sordariales.</title>
        <authorList>
            <consortium name="Lawrence Berkeley National Laboratory"/>
            <person name="Hensen N."/>
            <person name="Bonometti L."/>
            <person name="Westerberg I."/>
            <person name="Brannstrom I.O."/>
            <person name="Guillou S."/>
            <person name="Cros-Aarteil S."/>
            <person name="Calhoun S."/>
            <person name="Haridas S."/>
            <person name="Kuo A."/>
            <person name="Mondo S."/>
            <person name="Pangilinan J."/>
            <person name="Riley R."/>
            <person name="Labutti K."/>
            <person name="Andreopoulos B."/>
            <person name="Lipzen A."/>
            <person name="Chen C."/>
            <person name="Yanf M."/>
            <person name="Daum C."/>
            <person name="Ng V."/>
            <person name="Clum A."/>
            <person name="Steindorff A."/>
            <person name="Ohm R."/>
            <person name="Martin F."/>
            <person name="Silar P."/>
            <person name="Natvig D."/>
            <person name="Lalanne C."/>
            <person name="Gautier V."/>
            <person name="Ament-Velasquez S.L."/>
            <person name="Kruys A."/>
            <person name="Hutchinson M.I."/>
            <person name="Powell A.J."/>
            <person name="Barry K."/>
            <person name="Miller A.N."/>
            <person name="Grigoriev I.V."/>
            <person name="Debuchy R."/>
            <person name="Gladieux P."/>
            <person name="Thoren M.H."/>
            <person name="Johannesson H."/>
        </authorList>
    </citation>
    <scope>NUCLEOTIDE SEQUENCE</scope>
    <source>
        <strain evidence="2">SMH2532-1</strain>
    </source>
</reference>
<protein>
    <submittedName>
        <fullName evidence="2">Uncharacterized protein</fullName>
    </submittedName>
</protein>
<proteinExistence type="predicted"/>
<dbReference type="EMBL" id="JAULSV010000001">
    <property type="protein sequence ID" value="KAK0656284.1"/>
    <property type="molecule type" value="Genomic_DNA"/>
</dbReference>
<feature type="compositionally biased region" description="Low complexity" evidence="1">
    <location>
        <begin position="52"/>
        <end position="63"/>
    </location>
</feature>
<evidence type="ECO:0000313" key="2">
    <source>
        <dbReference type="EMBL" id="KAK0656284.1"/>
    </source>
</evidence>
<sequence>MMRKVGAARWLVCCQEPPGLTCATLVGKGTYAEHTKKQGITPPPDLARQDHSPSSVPSASNAPGPSPIDVMKAIALPTEDRAKAFGALIGTCA</sequence>
<dbReference type="Proteomes" id="UP001174936">
    <property type="component" value="Unassembled WGS sequence"/>
</dbReference>
<keyword evidence="3" id="KW-1185">Reference proteome</keyword>
<dbReference type="AlphaFoldDB" id="A0AA40D0Z1"/>
<gene>
    <name evidence="2" type="ORF">B0T16DRAFT_398996</name>
</gene>
<organism evidence="2 3">
    <name type="scientific">Cercophora newfieldiana</name>
    <dbReference type="NCBI Taxonomy" id="92897"/>
    <lineage>
        <taxon>Eukaryota</taxon>
        <taxon>Fungi</taxon>
        <taxon>Dikarya</taxon>
        <taxon>Ascomycota</taxon>
        <taxon>Pezizomycotina</taxon>
        <taxon>Sordariomycetes</taxon>
        <taxon>Sordariomycetidae</taxon>
        <taxon>Sordariales</taxon>
        <taxon>Lasiosphaeriaceae</taxon>
        <taxon>Cercophora</taxon>
    </lineage>
</organism>